<evidence type="ECO:0000256" key="2">
    <source>
        <dbReference type="ARBA" id="ARBA00022630"/>
    </source>
</evidence>
<dbReference type="InterPro" id="IPR051914">
    <property type="entry name" value="FAD-linked_OxidoTrans_Type4"/>
</dbReference>
<name>A0ABS4KP20_9CLOT</name>
<keyword evidence="3" id="KW-0274">FAD</keyword>
<dbReference type="InterPro" id="IPR016166">
    <property type="entry name" value="FAD-bd_PCMH"/>
</dbReference>
<dbReference type="Proteomes" id="UP001519307">
    <property type="component" value="Unassembled WGS sequence"/>
</dbReference>
<dbReference type="InterPro" id="IPR016171">
    <property type="entry name" value="Vanillyl_alc_oxidase_C-sub2"/>
</dbReference>
<keyword evidence="2" id="KW-0285">Flavoprotein</keyword>
<accession>A0ABS4KP20</accession>
<dbReference type="SUPFAM" id="SSF56176">
    <property type="entry name" value="FAD-binding/transporter-associated domain-like"/>
    <property type="match status" value="1"/>
</dbReference>
<dbReference type="Gene3D" id="3.30.465.10">
    <property type="match status" value="1"/>
</dbReference>
<sequence length="470" mass="52198">MEKCAQKYKKLDNNDVKFLVDLLGQERVFTGKDINDDFSHDELGGVSKYPDAMVEVLSAEEVSKIMAYAYENNIPVVGRGSGTGLVGSSVPIEGGIMINMTQMNNILEIDEENLTLTLEPGVLLMDIAKYVEDHDLFYPPDPGEKSATIGGNISTNAGGMRAVKYGVTRDYVRGLEIVLPTGKILELGGKVVKNSSGYSIKDLICGSEGTLGIITKIILKLLPLPKKSISLLVPFPDLETAINTVPKIIKSKSIPTAIEFMQREVILAAEEFLGKKFPDNSSDAYLLLTFDGNSKEQIEADYEKVADICLEEGALDVYISDTDERKEAVWSARGAFLEAVKATTTEMDECDVVVPRNRVAEFVKYTNDLQKQFNIRIRSFGHAGDGNLHVYILRDDLSKEEWEKKLSDIFDCMYKKSEELDGLVSGEHGIGYAKKKYMFRQYGEDYIALMKNIKLAFDPKNILNPGKVCE</sequence>
<organism evidence="6 7">
    <name type="scientific">Clostridium algifaecis</name>
    <dbReference type="NCBI Taxonomy" id="1472040"/>
    <lineage>
        <taxon>Bacteria</taxon>
        <taxon>Bacillati</taxon>
        <taxon>Bacillota</taxon>
        <taxon>Clostridia</taxon>
        <taxon>Eubacteriales</taxon>
        <taxon>Clostridiaceae</taxon>
        <taxon>Clostridium</taxon>
    </lineage>
</organism>
<evidence type="ECO:0000256" key="4">
    <source>
        <dbReference type="ARBA" id="ARBA00023002"/>
    </source>
</evidence>
<comment type="caution">
    <text evidence="6">The sequence shown here is derived from an EMBL/GenBank/DDBJ whole genome shotgun (WGS) entry which is preliminary data.</text>
</comment>
<dbReference type="RefSeq" id="WP_209700714.1">
    <property type="nucleotide sequence ID" value="NZ_JAGGLM010000001.1"/>
</dbReference>
<comment type="cofactor">
    <cofactor evidence="1">
        <name>FAD</name>
        <dbReference type="ChEBI" id="CHEBI:57692"/>
    </cofactor>
</comment>
<dbReference type="SUPFAM" id="SSF55103">
    <property type="entry name" value="FAD-linked oxidases, C-terminal domain"/>
    <property type="match status" value="1"/>
</dbReference>
<dbReference type="PROSITE" id="PS51387">
    <property type="entry name" value="FAD_PCMH"/>
    <property type="match status" value="1"/>
</dbReference>
<dbReference type="Pfam" id="PF01565">
    <property type="entry name" value="FAD_binding_4"/>
    <property type="match status" value="1"/>
</dbReference>
<evidence type="ECO:0000256" key="3">
    <source>
        <dbReference type="ARBA" id="ARBA00022827"/>
    </source>
</evidence>
<keyword evidence="4 6" id="KW-0560">Oxidoreductase</keyword>
<dbReference type="EC" id="1.1.3.15" evidence="6"/>
<reference evidence="6 7" key="1">
    <citation type="submission" date="2021-03" db="EMBL/GenBank/DDBJ databases">
        <title>Genomic Encyclopedia of Type Strains, Phase IV (KMG-IV): sequencing the most valuable type-strain genomes for metagenomic binning, comparative biology and taxonomic classification.</title>
        <authorList>
            <person name="Goeker M."/>
        </authorList>
    </citation>
    <scope>NUCLEOTIDE SEQUENCE [LARGE SCALE GENOMIC DNA]</scope>
    <source>
        <strain evidence="6 7">DSM 28783</strain>
    </source>
</reference>
<dbReference type="GO" id="GO:0003973">
    <property type="term" value="F:(S)-2-hydroxy-acid oxidase activity"/>
    <property type="evidence" value="ECO:0007669"/>
    <property type="project" value="UniProtKB-EC"/>
</dbReference>
<dbReference type="InterPro" id="IPR016169">
    <property type="entry name" value="FAD-bd_PCMH_sub2"/>
</dbReference>
<evidence type="ECO:0000256" key="1">
    <source>
        <dbReference type="ARBA" id="ARBA00001974"/>
    </source>
</evidence>
<dbReference type="Gene3D" id="3.30.70.2740">
    <property type="match status" value="1"/>
</dbReference>
<dbReference type="Pfam" id="PF02913">
    <property type="entry name" value="FAD-oxidase_C"/>
    <property type="match status" value="1"/>
</dbReference>
<dbReference type="InterPro" id="IPR016167">
    <property type="entry name" value="FAD-bd_PCMH_sub1"/>
</dbReference>
<dbReference type="InterPro" id="IPR016164">
    <property type="entry name" value="FAD-linked_Oxase-like_C"/>
</dbReference>
<evidence type="ECO:0000313" key="6">
    <source>
        <dbReference type="EMBL" id="MBP2031778.1"/>
    </source>
</evidence>
<protein>
    <submittedName>
        <fullName evidence="6">Glycolate oxidase</fullName>
        <ecNumber evidence="6">1.1.3.15</ecNumber>
    </submittedName>
</protein>
<dbReference type="PANTHER" id="PTHR42934:SF2">
    <property type="entry name" value="GLYCOLATE OXIDASE SUBUNIT GLCD"/>
    <property type="match status" value="1"/>
</dbReference>
<dbReference type="Gene3D" id="3.30.43.10">
    <property type="entry name" value="Uridine Diphospho-n-acetylenolpyruvylglucosamine Reductase, domain 2"/>
    <property type="match status" value="1"/>
</dbReference>
<evidence type="ECO:0000259" key="5">
    <source>
        <dbReference type="PROSITE" id="PS51387"/>
    </source>
</evidence>
<dbReference type="Gene3D" id="1.10.45.10">
    <property type="entry name" value="Vanillyl-alcohol Oxidase, Chain A, domain 4"/>
    <property type="match status" value="1"/>
</dbReference>
<dbReference type="PANTHER" id="PTHR42934">
    <property type="entry name" value="GLYCOLATE OXIDASE SUBUNIT GLCD"/>
    <property type="match status" value="1"/>
</dbReference>
<dbReference type="InterPro" id="IPR006094">
    <property type="entry name" value="Oxid_FAD_bind_N"/>
</dbReference>
<proteinExistence type="predicted"/>
<dbReference type="InterPro" id="IPR004113">
    <property type="entry name" value="FAD-bd_oxidored_4_C"/>
</dbReference>
<feature type="domain" description="FAD-binding PCMH-type" evidence="5">
    <location>
        <begin position="46"/>
        <end position="224"/>
    </location>
</feature>
<evidence type="ECO:0000313" key="7">
    <source>
        <dbReference type="Proteomes" id="UP001519307"/>
    </source>
</evidence>
<keyword evidence="7" id="KW-1185">Reference proteome</keyword>
<dbReference type="EMBL" id="JAGGLM010000001">
    <property type="protein sequence ID" value="MBP2031778.1"/>
    <property type="molecule type" value="Genomic_DNA"/>
</dbReference>
<dbReference type="Gene3D" id="3.30.70.2190">
    <property type="match status" value="1"/>
</dbReference>
<dbReference type="InterPro" id="IPR036318">
    <property type="entry name" value="FAD-bd_PCMH-like_sf"/>
</dbReference>
<gene>
    <name evidence="6" type="ORF">J2Z42_000443</name>
</gene>